<name>A0A2T0VXG0_9RHOB</name>
<dbReference type="OrthoDB" id="7873530at2"/>
<evidence type="ECO:0008006" key="3">
    <source>
        <dbReference type="Google" id="ProtNLM"/>
    </source>
</evidence>
<evidence type="ECO:0000313" key="2">
    <source>
        <dbReference type="Proteomes" id="UP000238007"/>
    </source>
</evidence>
<reference evidence="1 2" key="1">
    <citation type="submission" date="2018-03" db="EMBL/GenBank/DDBJ databases">
        <title>Genomic Encyclopedia of Archaeal and Bacterial Type Strains, Phase II (KMG-II): from individual species to whole genera.</title>
        <authorList>
            <person name="Goeker M."/>
        </authorList>
    </citation>
    <scope>NUCLEOTIDE SEQUENCE [LARGE SCALE GENOMIC DNA]</scope>
    <source>
        <strain evidence="1 2">DSM 101533</strain>
    </source>
</reference>
<comment type="caution">
    <text evidence="1">The sequence shown here is derived from an EMBL/GenBank/DDBJ whole genome shotgun (WGS) entry which is preliminary data.</text>
</comment>
<gene>
    <name evidence="1" type="ORF">CLV80_108125</name>
</gene>
<evidence type="ECO:0000313" key="1">
    <source>
        <dbReference type="EMBL" id="PRY76661.1"/>
    </source>
</evidence>
<organism evidence="1 2">
    <name type="scientific">Yoonia maritima</name>
    <dbReference type="NCBI Taxonomy" id="1435347"/>
    <lineage>
        <taxon>Bacteria</taxon>
        <taxon>Pseudomonadati</taxon>
        <taxon>Pseudomonadota</taxon>
        <taxon>Alphaproteobacteria</taxon>
        <taxon>Rhodobacterales</taxon>
        <taxon>Paracoccaceae</taxon>
        <taxon>Yoonia</taxon>
    </lineage>
</organism>
<protein>
    <recommendedName>
        <fullName evidence="3">Carrier domain-containing protein</fullName>
    </recommendedName>
</protein>
<sequence length="93" mass="10218">MTNFHTMICESLHDIGLGPNRVTRAADNETLYGTGGLLNSIELVQFVAALSDRSGVEAFELMEHFRGEDSIFGSFSRLQAYFEARAAQQTMAG</sequence>
<dbReference type="EMBL" id="PVTP01000008">
    <property type="protein sequence ID" value="PRY76661.1"/>
    <property type="molecule type" value="Genomic_DNA"/>
</dbReference>
<accession>A0A2T0VXG0</accession>
<dbReference type="AlphaFoldDB" id="A0A2T0VXG0"/>
<proteinExistence type="predicted"/>
<dbReference type="Proteomes" id="UP000238007">
    <property type="component" value="Unassembled WGS sequence"/>
</dbReference>
<dbReference type="RefSeq" id="WP_106358304.1">
    <property type="nucleotide sequence ID" value="NZ_PVTP01000008.1"/>
</dbReference>
<keyword evidence="2" id="KW-1185">Reference proteome</keyword>